<dbReference type="EMBL" id="JAAMPC010000008">
    <property type="protein sequence ID" value="KAG2299363.1"/>
    <property type="molecule type" value="Genomic_DNA"/>
</dbReference>
<reference evidence="2 3" key="1">
    <citation type="submission" date="2020-02" db="EMBL/GenBank/DDBJ databases">
        <authorList>
            <person name="Ma Q."/>
            <person name="Huang Y."/>
            <person name="Song X."/>
            <person name="Pei D."/>
        </authorList>
    </citation>
    <scope>NUCLEOTIDE SEQUENCE [LARGE SCALE GENOMIC DNA]</scope>
    <source>
        <strain evidence="2">Sxm20200214</strain>
        <tissue evidence="2">Leaf</tissue>
    </source>
</reference>
<name>A0A8X7S1G4_BRACI</name>
<protein>
    <submittedName>
        <fullName evidence="2">Uncharacterized protein</fullName>
    </submittedName>
</protein>
<evidence type="ECO:0000256" key="1">
    <source>
        <dbReference type="SAM" id="MobiDB-lite"/>
    </source>
</evidence>
<organism evidence="2 3">
    <name type="scientific">Brassica carinata</name>
    <name type="common">Ethiopian mustard</name>
    <name type="synonym">Abyssinian cabbage</name>
    <dbReference type="NCBI Taxonomy" id="52824"/>
    <lineage>
        <taxon>Eukaryota</taxon>
        <taxon>Viridiplantae</taxon>
        <taxon>Streptophyta</taxon>
        <taxon>Embryophyta</taxon>
        <taxon>Tracheophyta</taxon>
        <taxon>Spermatophyta</taxon>
        <taxon>Magnoliopsida</taxon>
        <taxon>eudicotyledons</taxon>
        <taxon>Gunneridae</taxon>
        <taxon>Pentapetalae</taxon>
        <taxon>rosids</taxon>
        <taxon>malvids</taxon>
        <taxon>Brassicales</taxon>
        <taxon>Brassicaceae</taxon>
        <taxon>Brassiceae</taxon>
        <taxon>Brassica</taxon>
    </lineage>
</organism>
<evidence type="ECO:0000313" key="2">
    <source>
        <dbReference type="EMBL" id="KAG2299363.1"/>
    </source>
</evidence>
<dbReference type="AlphaFoldDB" id="A0A8X7S1G4"/>
<dbReference type="Proteomes" id="UP000886595">
    <property type="component" value="Unassembled WGS sequence"/>
</dbReference>
<accession>A0A8X7S1G4</accession>
<keyword evidence="3" id="KW-1185">Reference proteome</keyword>
<gene>
    <name evidence="2" type="ORF">Bca52824_035835</name>
</gene>
<evidence type="ECO:0000313" key="3">
    <source>
        <dbReference type="Proteomes" id="UP000886595"/>
    </source>
</evidence>
<sequence>MKELRKEAAGSGDLGQHLDNAKKLMLEAFNKVRTSPILENRKRGPTPQASESKARKEMRFEEETQEMIKEAASSEQAQGSEDAADGVSEEAMTLNGVITKNDDEELVLPTNQNQEHT</sequence>
<feature type="compositionally biased region" description="Basic and acidic residues" evidence="1">
    <location>
        <begin position="52"/>
        <end position="69"/>
    </location>
</feature>
<comment type="caution">
    <text evidence="2">The sequence shown here is derived from an EMBL/GenBank/DDBJ whole genome shotgun (WGS) entry which is preliminary data.</text>
</comment>
<feature type="region of interest" description="Disordered" evidence="1">
    <location>
        <begin position="35"/>
        <end position="117"/>
    </location>
</feature>
<proteinExistence type="predicted"/>